<evidence type="ECO:0000256" key="4">
    <source>
        <dbReference type="ARBA" id="ARBA00022692"/>
    </source>
</evidence>
<dbReference type="CDD" id="cd06261">
    <property type="entry name" value="TM_PBP2"/>
    <property type="match status" value="1"/>
</dbReference>
<dbReference type="SUPFAM" id="SSF161098">
    <property type="entry name" value="MetI-like"/>
    <property type="match status" value="1"/>
</dbReference>
<evidence type="ECO:0000256" key="3">
    <source>
        <dbReference type="ARBA" id="ARBA00022475"/>
    </source>
</evidence>
<evidence type="ECO:0000256" key="2">
    <source>
        <dbReference type="ARBA" id="ARBA00022448"/>
    </source>
</evidence>
<feature type="transmembrane region" description="Helical" evidence="7">
    <location>
        <begin position="131"/>
        <end position="156"/>
    </location>
</feature>
<dbReference type="EMBL" id="BMCM01000001">
    <property type="protein sequence ID" value="GGD70707.1"/>
    <property type="molecule type" value="Genomic_DNA"/>
</dbReference>
<evidence type="ECO:0000256" key="7">
    <source>
        <dbReference type="RuleBase" id="RU363032"/>
    </source>
</evidence>
<evidence type="ECO:0000313" key="9">
    <source>
        <dbReference type="EMBL" id="GGD70707.1"/>
    </source>
</evidence>
<protein>
    <submittedName>
        <fullName evidence="9">ABC transporter permease</fullName>
    </submittedName>
</protein>
<dbReference type="Pfam" id="PF19300">
    <property type="entry name" value="BPD_transp_1_N"/>
    <property type="match status" value="1"/>
</dbReference>
<evidence type="ECO:0000313" key="10">
    <source>
        <dbReference type="Proteomes" id="UP000629365"/>
    </source>
</evidence>
<dbReference type="InterPro" id="IPR000515">
    <property type="entry name" value="MetI-like"/>
</dbReference>
<comment type="caution">
    <text evidence="9">The sequence shown here is derived from an EMBL/GenBank/DDBJ whole genome shotgun (WGS) entry which is preliminary data.</text>
</comment>
<feature type="transmembrane region" description="Helical" evidence="7">
    <location>
        <begin position="235"/>
        <end position="257"/>
    </location>
</feature>
<dbReference type="InterPro" id="IPR045621">
    <property type="entry name" value="BPD_transp_1_N"/>
</dbReference>
<name>A0ABQ1RLU7_9MICO</name>
<evidence type="ECO:0000256" key="5">
    <source>
        <dbReference type="ARBA" id="ARBA00022989"/>
    </source>
</evidence>
<evidence type="ECO:0000256" key="6">
    <source>
        <dbReference type="ARBA" id="ARBA00023136"/>
    </source>
</evidence>
<dbReference type="Pfam" id="PF00528">
    <property type="entry name" value="BPD_transp_1"/>
    <property type="match status" value="1"/>
</dbReference>
<feature type="transmembrane region" description="Helical" evidence="7">
    <location>
        <begin position="9"/>
        <end position="30"/>
    </location>
</feature>
<keyword evidence="3" id="KW-1003">Cell membrane</keyword>
<evidence type="ECO:0000259" key="8">
    <source>
        <dbReference type="PROSITE" id="PS50928"/>
    </source>
</evidence>
<keyword evidence="2 7" id="KW-0813">Transport</keyword>
<comment type="similarity">
    <text evidence="7">Belongs to the binding-protein-dependent transport system permease family.</text>
</comment>
<feature type="transmembrane region" description="Helical" evidence="7">
    <location>
        <begin position="286"/>
        <end position="307"/>
    </location>
</feature>
<dbReference type="PROSITE" id="PS50928">
    <property type="entry name" value="ABC_TM1"/>
    <property type="match status" value="1"/>
</dbReference>
<keyword evidence="5 7" id="KW-1133">Transmembrane helix</keyword>
<dbReference type="Proteomes" id="UP000629365">
    <property type="component" value="Unassembled WGS sequence"/>
</dbReference>
<feature type="transmembrane region" description="Helical" evidence="7">
    <location>
        <begin position="176"/>
        <end position="197"/>
    </location>
</feature>
<gene>
    <name evidence="9" type="ORF">GCM10007269_12370</name>
</gene>
<sequence>MIKLILSRLALAIPQLILLSFFVFLLVYLVPGSPAAAILGAAATPESIAGLEAQLGLDRPFFVRLGEYYAGVLQGDFGNSFASGRPVTAIFAERLPATLSLLLGGVIVAVLLGLALGLIGGTKPGSIRDRVATAVTSLTMAVPEFWIGIVLMLVFAVQLQIFPVVAYVPITVDPVAWMRGLVLPSIALGIAGAALIARQTRTAMAQTMSSRYIDSLAAAGVPRSRLIFRYGFKNALVPILASTGITVSIMLGASFAVEKVFAFPGVGTLIVRSVTSKDFAVVQGGVLLIATLVILINLILDISYGLIDPKSRPQ</sequence>
<organism evidence="9 10">
    <name type="scientific">Microbacterium murale</name>
    <dbReference type="NCBI Taxonomy" id="1081040"/>
    <lineage>
        <taxon>Bacteria</taxon>
        <taxon>Bacillati</taxon>
        <taxon>Actinomycetota</taxon>
        <taxon>Actinomycetes</taxon>
        <taxon>Micrococcales</taxon>
        <taxon>Microbacteriaceae</taxon>
        <taxon>Microbacterium</taxon>
    </lineage>
</organism>
<dbReference type="RefSeq" id="WP_188435635.1">
    <property type="nucleotide sequence ID" value="NZ_BMCM01000001.1"/>
</dbReference>
<dbReference type="PANTHER" id="PTHR43163:SF6">
    <property type="entry name" value="DIPEPTIDE TRANSPORT SYSTEM PERMEASE PROTEIN DPPB-RELATED"/>
    <property type="match status" value="1"/>
</dbReference>
<keyword evidence="6 7" id="KW-0472">Membrane</keyword>
<comment type="subcellular location">
    <subcellularLocation>
        <location evidence="1 7">Cell membrane</location>
        <topology evidence="1 7">Multi-pass membrane protein</topology>
    </subcellularLocation>
</comment>
<accession>A0ABQ1RLU7</accession>
<feature type="domain" description="ABC transmembrane type-1" evidence="8">
    <location>
        <begin position="95"/>
        <end position="300"/>
    </location>
</feature>
<feature type="transmembrane region" description="Helical" evidence="7">
    <location>
        <begin position="99"/>
        <end position="119"/>
    </location>
</feature>
<dbReference type="PANTHER" id="PTHR43163">
    <property type="entry name" value="DIPEPTIDE TRANSPORT SYSTEM PERMEASE PROTEIN DPPB-RELATED"/>
    <property type="match status" value="1"/>
</dbReference>
<evidence type="ECO:0000256" key="1">
    <source>
        <dbReference type="ARBA" id="ARBA00004651"/>
    </source>
</evidence>
<keyword evidence="10" id="KW-1185">Reference proteome</keyword>
<dbReference type="InterPro" id="IPR035906">
    <property type="entry name" value="MetI-like_sf"/>
</dbReference>
<dbReference type="Gene3D" id="1.10.3720.10">
    <property type="entry name" value="MetI-like"/>
    <property type="match status" value="1"/>
</dbReference>
<proteinExistence type="inferred from homology"/>
<reference evidence="10" key="1">
    <citation type="journal article" date="2019" name="Int. J. Syst. Evol. Microbiol.">
        <title>The Global Catalogue of Microorganisms (GCM) 10K type strain sequencing project: providing services to taxonomists for standard genome sequencing and annotation.</title>
        <authorList>
            <consortium name="The Broad Institute Genomics Platform"/>
            <consortium name="The Broad Institute Genome Sequencing Center for Infectious Disease"/>
            <person name="Wu L."/>
            <person name="Ma J."/>
        </authorList>
    </citation>
    <scope>NUCLEOTIDE SEQUENCE [LARGE SCALE GENOMIC DNA]</scope>
    <source>
        <strain evidence="10">CCM 7640</strain>
    </source>
</reference>
<keyword evidence="4 7" id="KW-0812">Transmembrane</keyword>